<feature type="compositionally biased region" description="Gly residues" evidence="8">
    <location>
        <begin position="196"/>
        <end position="213"/>
    </location>
</feature>
<dbReference type="InterPro" id="IPR009003">
    <property type="entry name" value="Peptidase_S1_PA"/>
</dbReference>
<dbReference type="SMART" id="SM00020">
    <property type="entry name" value="Tryp_SPc"/>
    <property type="match status" value="1"/>
</dbReference>
<keyword evidence="13" id="KW-1185">Reference proteome</keyword>
<dbReference type="Proteomes" id="UP000002320">
    <property type="component" value="Unassembled WGS sequence"/>
</dbReference>
<evidence type="ECO:0000313" key="12">
    <source>
        <dbReference type="EnsemblMetazoa" id="CPIJ017789-PA"/>
    </source>
</evidence>
<feature type="region of interest" description="Disordered" evidence="8">
    <location>
        <begin position="75"/>
        <end position="339"/>
    </location>
</feature>
<evidence type="ECO:0000313" key="13">
    <source>
        <dbReference type="Proteomes" id="UP000002320"/>
    </source>
</evidence>
<keyword evidence="3" id="KW-1015">Disulfide bond</keyword>
<dbReference type="EnsemblMetazoa" id="CPIJ017789-RA">
    <property type="protein sequence ID" value="CPIJ017789-PA"/>
    <property type="gene ID" value="CPIJ017789"/>
</dbReference>
<feature type="compositionally biased region" description="Basic and acidic residues" evidence="8">
    <location>
        <begin position="117"/>
        <end position="130"/>
    </location>
</feature>
<dbReference type="InParanoid" id="B0XFJ1"/>
<comment type="subcellular location">
    <subcellularLocation>
        <location evidence="1">Secreted</location>
    </subcellularLocation>
</comment>
<organism>
    <name type="scientific">Culex quinquefasciatus</name>
    <name type="common">Southern house mosquito</name>
    <name type="synonym">Culex pungens</name>
    <dbReference type="NCBI Taxonomy" id="7176"/>
    <lineage>
        <taxon>Eukaryota</taxon>
        <taxon>Metazoa</taxon>
        <taxon>Ecdysozoa</taxon>
        <taxon>Arthropoda</taxon>
        <taxon>Hexapoda</taxon>
        <taxon>Insecta</taxon>
        <taxon>Pterygota</taxon>
        <taxon>Neoptera</taxon>
        <taxon>Endopterygota</taxon>
        <taxon>Diptera</taxon>
        <taxon>Nematocera</taxon>
        <taxon>Culicoidea</taxon>
        <taxon>Culicidae</taxon>
        <taxon>Culicinae</taxon>
        <taxon>Culicini</taxon>
        <taxon>Culex</taxon>
        <taxon>Culex</taxon>
    </lineage>
</organism>
<dbReference type="InterPro" id="IPR051487">
    <property type="entry name" value="Ser/Thr_Proteases_Immune/Dev"/>
</dbReference>
<evidence type="ECO:0000256" key="7">
    <source>
        <dbReference type="ARBA" id="ARBA00076468"/>
    </source>
</evidence>
<dbReference type="SUPFAM" id="SSF50494">
    <property type="entry name" value="Trypsin-like serine proteases"/>
    <property type="match status" value="1"/>
</dbReference>
<keyword evidence="11" id="KW-0378">Hydrolase</keyword>
<dbReference type="InterPro" id="IPR041515">
    <property type="entry name" value="PPAF-2-like_Clip"/>
</dbReference>
<evidence type="ECO:0000256" key="4">
    <source>
        <dbReference type="ARBA" id="ARBA00023180"/>
    </source>
</evidence>
<sequence>MKAFRLGLVLAVLCAMAHANDDETILCPEGECVKLHLCLDGEINDDGTNLIDIRFNPDDPCEHYLLKCCKVPKDENEGHGNGDSSTDIVIPPPSGTGNVINGGGPTSGNLVNGDGQHAQEPKLPGGDDSHGSGSNAGSQGPNGGGSNGGDSHGPGGSGSHGTGGNGHGHGGGGGYGGGDKGHGSGANQGGKDPQGTGTGGQGTDGGSNQGTGGSKVPSGTETGQGSNVGGQGGTGSLGGQGGNTAPGAGSNVGGQGGTGAQGGNTAPGAGSNAGGSGPDQGSGGSKVPSGANPGQGVSGQGTESSANAGAGTSQGGPQGTGTNQGDGGQGGPGYPGSSVVVLEPIKDQVLEVREVPGLMAMVTKALAQLVEIRDMVLTVREATLEREVLALMVQMLDQIRVKEVREVTAIKEPATKEVPALSRVLVDLTVVVLRFLEDTTPSPAPEKSGCGHRNADGVGFRITGNSDGESEYGEFPWMVAILKEEKALDQVINVYQCGGSLIHPQVVLTAAHCVQNKKAPEIKIRLGEWDTQTTNEIYDHQDRNVVEIVYHKQFNKGSLYNDVALLFLDKPAELIDTINTVCLPPQNYNFDLNRCFASGWGKDVFGKDGKYQVILKKIELPVMPFNDCQSALRTTRLGKRFNLNKSFMCAGGEAGKDTCKGDGGSPLVCPIPGTVNRFYQAGIVAWGIGCGETGIPGVYASVAQFRDWIDEHLTQRSISHDYYIYV</sequence>
<evidence type="ECO:0000259" key="10">
    <source>
        <dbReference type="PROSITE" id="PS50240"/>
    </source>
</evidence>
<dbReference type="OMA" id="GHEVPTQ"/>
<feature type="compositionally biased region" description="Gly residues" evidence="8">
    <location>
        <begin position="226"/>
        <end position="262"/>
    </location>
</feature>
<evidence type="ECO:0000256" key="8">
    <source>
        <dbReference type="SAM" id="MobiDB-lite"/>
    </source>
</evidence>
<dbReference type="InterPro" id="IPR043504">
    <property type="entry name" value="Peptidase_S1_PA_chymotrypsin"/>
</dbReference>
<keyword evidence="4" id="KW-0325">Glycoprotein</keyword>
<feature type="chain" id="PRO_5011409409" description="Phenoloxidase-activating factor 2" evidence="9">
    <location>
        <begin position="20"/>
        <end position="726"/>
    </location>
</feature>
<dbReference type="VEuPathDB" id="VectorBase:CQUJHB004739"/>
<evidence type="ECO:0000256" key="2">
    <source>
        <dbReference type="ARBA" id="ARBA00022525"/>
    </source>
</evidence>
<dbReference type="PROSITE" id="PS50240">
    <property type="entry name" value="TRYPSIN_DOM"/>
    <property type="match status" value="1"/>
</dbReference>
<proteinExistence type="inferred from homology"/>
<dbReference type="PANTHER" id="PTHR24256">
    <property type="entry name" value="TRYPTASE-RELATED"/>
    <property type="match status" value="1"/>
</dbReference>
<reference evidence="12" key="2">
    <citation type="submission" date="2020-05" db="UniProtKB">
        <authorList>
            <consortium name="EnsemblMetazoa"/>
        </authorList>
    </citation>
    <scope>IDENTIFICATION</scope>
    <source>
        <strain evidence="12">JHB</strain>
    </source>
</reference>
<dbReference type="GO" id="GO:0006508">
    <property type="term" value="P:proteolysis"/>
    <property type="evidence" value="ECO:0007669"/>
    <property type="project" value="UniProtKB-KW"/>
</dbReference>
<feature type="compositionally biased region" description="Gly residues" evidence="8">
    <location>
        <begin position="312"/>
        <end position="334"/>
    </location>
</feature>
<dbReference type="EMBL" id="DS232931">
    <property type="protein sequence ID" value="EDS26829.1"/>
    <property type="molecule type" value="Genomic_DNA"/>
</dbReference>
<dbReference type="Pfam" id="PF00089">
    <property type="entry name" value="Trypsin"/>
    <property type="match status" value="1"/>
</dbReference>
<reference evidence="11" key="1">
    <citation type="submission" date="2007-03" db="EMBL/GenBank/DDBJ databases">
        <title>Annotation of Culex pipiens quinquefasciatus.</title>
        <authorList>
            <consortium name="The Broad Institute Genome Sequencing Platform"/>
            <person name="Atkinson P.W."/>
            <person name="Hemingway J."/>
            <person name="Christensen B.M."/>
            <person name="Higgs S."/>
            <person name="Kodira C."/>
            <person name="Hannick L."/>
            <person name="Megy K."/>
            <person name="O'Leary S."/>
            <person name="Pearson M."/>
            <person name="Haas B.J."/>
            <person name="Mauceli E."/>
            <person name="Wortman J.R."/>
            <person name="Lee N.H."/>
            <person name="Guigo R."/>
            <person name="Stanke M."/>
            <person name="Alvarado L."/>
            <person name="Amedeo P."/>
            <person name="Antoine C.H."/>
            <person name="Arensburger P."/>
            <person name="Bidwell S.L."/>
            <person name="Crawford M."/>
            <person name="Camaro F."/>
            <person name="Devon K."/>
            <person name="Engels R."/>
            <person name="Hammond M."/>
            <person name="Howarth C."/>
            <person name="Koehrsen M."/>
            <person name="Lawson D."/>
            <person name="Montgomery P."/>
            <person name="Nene V."/>
            <person name="Nusbaum C."/>
            <person name="Puiu D."/>
            <person name="Romero-Severson J."/>
            <person name="Severson D.W."/>
            <person name="Shumway M."/>
            <person name="Sisk P."/>
            <person name="Stolte C."/>
            <person name="Zeng Q."/>
            <person name="Eisenstadt E."/>
            <person name="Fraser-Liggett C."/>
            <person name="Strausberg R."/>
            <person name="Galagan J."/>
            <person name="Birren B."/>
            <person name="Collins F.H."/>
        </authorList>
    </citation>
    <scope>NUCLEOTIDE SEQUENCE [LARGE SCALE GENOMIC DNA]</scope>
    <source>
        <strain evidence="11">JHB</strain>
    </source>
</reference>
<keyword evidence="11" id="KW-0645">Protease</keyword>
<feature type="compositionally biased region" description="Gly residues" evidence="8">
    <location>
        <begin position="140"/>
        <end position="188"/>
    </location>
</feature>
<dbReference type="InterPro" id="IPR001254">
    <property type="entry name" value="Trypsin_dom"/>
</dbReference>
<evidence type="ECO:0000256" key="1">
    <source>
        <dbReference type="ARBA" id="ARBA00004613"/>
    </source>
</evidence>
<keyword evidence="9" id="KW-0732">Signal</keyword>
<dbReference type="PROSITE" id="PS00134">
    <property type="entry name" value="TRYPSIN_HIS"/>
    <property type="match status" value="1"/>
</dbReference>
<dbReference type="Pfam" id="PF18322">
    <property type="entry name" value="CLIP_1"/>
    <property type="match status" value="1"/>
</dbReference>
<name>B0XFJ1_CULQU</name>
<accession>B0XFJ1</accession>
<dbReference type="FunCoup" id="B0XFJ1">
    <property type="interactions" value="74"/>
</dbReference>
<dbReference type="STRING" id="7176.B0XFJ1"/>
<evidence type="ECO:0000256" key="5">
    <source>
        <dbReference type="ARBA" id="ARBA00024195"/>
    </source>
</evidence>
<dbReference type="VEuPathDB" id="VectorBase:CPIJ017789"/>
<gene>
    <name evidence="12" type="primary">6052086</name>
    <name evidence="11" type="ORF">CpipJ_CPIJ017789</name>
</gene>
<comment type="similarity">
    <text evidence="5">Belongs to the peptidase S1 family. CLIP subfamily.</text>
</comment>
<evidence type="ECO:0000313" key="11">
    <source>
        <dbReference type="EMBL" id="EDS26829.1"/>
    </source>
</evidence>
<dbReference type="GO" id="GO:0005576">
    <property type="term" value="C:extracellular region"/>
    <property type="evidence" value="ECO:0007669"/>
    <property type="project" value="UniProtKB-SubCell"/>
</dbReference>
<protein>
    <recommendedName>
        <fullName evidence="6">Phenoloxidase-activating factor 2</fullName>
    </recommendedName>
    <alternativeName>
        <fullName evidence="7">Prophenoloxidase-activating factor II</fullName>
    </alternativeName>
</protein>
<evidence type="ECO:0000256" key="3">
    <source>
        <dbReference type="ARBA" id="ARBA00023157"/>
    </source>
</evidence>
<dbReference type="InterPro" id="IPR001314">
    <property type="entry name" value="Peptidase_S1A"/>
</dbReference>
<feature type="compositionally biased region" description="Gly residues" evidence="8">
    <location>
        <begin position="271"/>
        <end position="284"/>
    </location>
</feature>
<feature type="signal peptide" evidence="9">
    <location>
        <begin position="1"/>
        <end position="19"/>
    </location>
</feature>
<dbReference type="FunFam" id="2.40.10.10:FF:000038">
    <property type="entry name" value="Serine protease"/>
    <property type="match status" value="1"/>
</dbReference>
<dbReference type="OrthoDB" id="6261922at2759"/>
<dbReference type="MEROPS" id="S01.960"/>
<dbReference type="CDD" id="cd00190">
    <property type="entry name" value="Tryp_SPc"/>
    <property type="match status" value="1"/>
</dbReference>
<dbReference type="eggNOG" id="KOG3627">
    <property type="taxonomic scope" value="Eukaryota"/>
</dbReference>
<dbReference type="InterPro" id="IPR018114">
    <property type="entry name" value="TRYPSIN_HIS"/>
</dbReference>
<dbReference type="HOGENOM" id="CLU_344598_0_0_1"/>
<dbReference type="Gene3D" id="2.40.10.10">
    <property type="entry name" value="Trypsin-like serine proteases"/>
    <property type="match status" value="2"/>
</dbReference>
<evidence type="ECO:0000256" key="6">
    <source>
        <dbReference type="ARBA" id="ARBA00068096"/>
    </source>
</evidence>
<evidence type="ECO:0000256" key="9">
    <source>
        <dbReference type="SAM" id="SignalP"/>
    </source>
</evidence>
<keyword evidence="2" id="KW-0964">Secreted</keyword>
<dbReference type="PRINTS" id="PR00722">
    <property type="entry name" value="CHYMOTRYPSIN"/>
</dbReference>
<feature type="domain" description="Peptidase S1" evidence="10">
    <location>
        <begin position="462"/>
        <end position="714"/>
    </location>
</feature>
<dbReference type="AlphaFoldDB" id="B0XFJ1"/>
<dbReference type="GO" id="GO:0004252">
    <property type="term" value="F:serine-type endopeptidase activity"/>
    <property type="evidence" value="ECO:0007669"/>
    <property type="project" value="InterPro"/>
</dbReference>
<dbReference type="KEGG" id="cqu:CpipJ_CPIJ017789"/>